<reference evidence="4 5" key="1">
    <citation type="submission" date="2019-03" db="EMBL/GenBank/DDBJ databases">
        <title>Genomic Encyclopedia of Type Strains, Phase IV (KMG-IV): sequencing the most valuable type-strain genomes for metagenomic binning, comparative biology and taxonomic classification.</title>
        <authorList>
            <person name="Goeker M."/>
        </authorList>
    </citation>
    <scope>NUCLEOTIDE SEQUENCE [LARGE SCALE GENOMIC DNA]</scope>
    <source>
        <strain evidence="4 5">DSM 25903</strain>
    </source>
</reference>
<sequence>MLITCPSCAAAYRLPADRIGPAGRKVRCASCRESWFVATPAEKPSLDIESGAPHDIDVIPQRMPPDPPQTAEETPIRARDEASAPKPRRRRVAASRPPRRVAKAARSLRGVAAAIGILVGVPALFLFRADVVAAMPGTASVYAAMGLPVNLVGLKLAAIRSVLVEENGTPILEVSGEITNVDRAARSVPPLLISIESDSGEGLYAWSARAAEGELERGSTVPFRVRLTAPPPASRRVEVTFKDVRAHDATAGSLAELR</sequence>
<dbReference type="Proteomes" id="UP000295122">
    <property type="component" value="Unassembled WGS sequence"/>
</dbReference>
<feature type="transmembrane region" description="Helical" evidence="2">
    <location>
        <begin position="108"/>
        <end position="127"/>
    </location>
</feature>
<keyword evidence="2" id="KW-0812">Transmembrane</keyword>
<feature type="domain" description="Zinc finger/thioredoxin putative" evidence="3">
    <location>
        <begin position="1"/>
        <end position="36"/>
    </location>
</feature>
<feature type="compositionally biased region" description="Basic residues" evidence="1">
    <location>
        <begin position="86"/>
        <end position="99"/>
    </location>
</feature>
<evidence type="ECO:0000313" key="5">
    <source>
        <dbReference type="Proteomes" id="UP000295122"/>
    </source>
</evidence>
<evidence type="ECO:0000256" key="2">
    <source>
        <dbReference type="SAM" id="Phobius"/>
    </source>
</evidence>
<proteinExistence type="predicted"/>
<comment type="caution">
    <text evidence="4">The sequence shown here is derived from an EMBL/GenBank/DDBJ whole genome shotgun (WGS) entry which is preliminary data.</text>
</comment>
<dbReference type="NCBIfam" id="TIGR02098">
    <property type="entry name" value="MJ0042_CXXC"/>
    <property type="match status" value="1"/>
</dbReference>
<keyword evidence="5" id="KW-1185">Reference proteome</keyword>
<feature type="transmembrane region" description="Helical" evidence="2">
    <location>
        <begin position="139"/>
        <end position="158"/>
    </location>
</feature>
<dbReference type="AlphaFoldDB" id="A0A4R7BVH6"/>
<evidence type="ECO:0000313" key="4">
    <source>
        <dbReference type="EMBL" id="TDR89072.1"/>
    </source>
</evidence>
<name>A0A4R7BVH6_9HYPH</name>
<evidence type="ECO:0000259" key="3">
    <source>
        <dbReference type="Pfam" id="PF13717"/>
    </source>
</evidence>
<dbReference type="Pfam" id="PF13717">
    <property type="entry name" value="Zn_ribbon_4"/>
    <property type="match status" value="1"/>
</dbReference>
<protein>
    <submittedName>
        <fullName evidence="4">Putative Zn finger-like uncharacterized protein</fullName>
    </submittedName>
</protein>
<keyword evidence="2" id="KW-0472">Membrane</keyword>
<accession>A0A4R7BVH6</accession>
<feature type="region of interest" description="Disordered" evidence="1">
    <location>
        <begin position="46"/>
        <end position="99"/>
    </location>
</feature>
<dbReference type="OrthoDB" id="7159357at2"/>
<keyword evidence="2" id="KW-1133">Transmembrane helix</keyword>
<organism evidence="4 5">
    <name type="scientific">Enterovirga rhinocerotis</name>
    <dbReference type="NCBI Taxonomy" id="1339210"/>
    <lineage>
        <taxon>Bacteria</taxon>
        <taxon>Pseudomonadati</taxon>
        <taxon>Pseudomonadota</taxon>
        <taxon>Alphaproteobacteria</taxon>
        <taxon>Hyphomicrobiales</taxon>
        <taxon>Methylobacteriaceae</taxon>
        <taxon>Enterovirga</taxon>
    </lineage>
</organism>
<gene>
    <name evidence="4" type="ORF">EV668_3557</name>
</gene>
<feature type="compositionally biased region" description="Basic and acidic residues" evidence="1">
    <location>
        <begin position="74"/>
        <end position="83"/>
    </location>
</feature>
<evidence type="ECO:0000256" key="1">
    <source>
        <dbReference type="SAM" id="MobiDB-lite"/>
    </source>
</evidence>
<dbReference type="EMBL" id="SNZR01000014">
    <property type="protein sequence ID" value="TDR89072.1"/>
    <property type="molecule type" value="Genomic_DNA"/>
</dbReference>
<dbReference type="InterPro" id="IPR011723">
    <property type="entry name" value="Znf/thioredoxin_put"/>
</dbReference>
<dbReference type="RefSeq" id="WP_133772497.1">
    <property type="nucleotide sequence ID" value="NZ_SNZR01000014.1"/>
</dbReference>